<sequence length="338" mass="36211">MESEIQALSDHNPATSTSSRPTPGGLQDLAFGSLAGMMGKFVEYPFDTVKVRLQTSAAFSGTIDCLRQTWHNEGPQGFYRGLTSPLVGAMAENALAFYSYNRIQAAIRSLSGQEHQDVLPMSQLFASGALTGVVCAFVISPVELVKCKLQVENVQAYGQQQYQQPGKVKFKGPLSVVAHLVRSQGAAGLYAGIAPTVARECLGVAFWFGTYEFVCRQILRSRSRPGEPLPSKDSLGPGSIILAGGCAGIAYNLTSYPIDVVKSFIQTADMRVGADSAGVEAGRRPGVVATVRAVYARGGVPAFYRGLGITLLRAFPANAAMFMTYEYLTRLSADLRTK</sequence>
<name>A0ACC1IPL9_9FUNG</name>
<dbReference type="EMBL" id="JANBPG010000237">
    <property type="protein sequence ID" value="KAJ1898456.1"/>
    <property type="molecule type" value="Genomic_DNA"/>
</dbReference>
<gene>
    <name evidence="1" type="primary">ORT1_2</name>
    <name evidence="1" type="ORF">LPJ66_002737</name>
</gene>
<proteinExistence type="predicted"/>
<dbReference type="Proteomes" id="UP001150581">
    <property type="component" value="Unassembled WGS sequence"/>
</dbReference>
<reference evidence="1" key="1">
    <citation type="submission" date="2022-07" db="EMBL/GenBank/DDBJ databases">
        <title>Phylogenomic reconstructions and comparative analyses of Kickxellomycotina fungi.</title>
        <authorList>
            <person name="Reynolds N.K."/>
            <person name="Stajich J.E."/>
            <person name="Barry K."/>
            <person name="Grigoriev I.V."/>
            <person name="Crous P."/>
            <person name="Smith M.E."/>
        </authorList>
    </citation>
    <scope>NUCLEOTIDE SEQUENCE</scope>
    <source>
        <strain evidence="1">Benny 63K</strain>
    </source>
</reference>
<comment type="caution">
    <text evidence="1">The sequence shown here is derived from an EMBL/GenBank/DDBJ whole genome shotgun (WGS) entry which is preliminary data.</text>
</comment>
<evidence type="ECO:0000313" key="2">
    <source>
        <dbReference type="Proteomes" id="UP001150581"/>
    </source>
</evidence>
<organism evidence="1 2">
    <name type="scientific">Kickxella alabastrina</name>
    <dbReference type="NCBI Taxonomy" id="61397"/>
    <lineage>
        <taxon>Eukaryota</taxon>
        <taxon>Fungi</taxon>
        <taxon>Fungi incertae sedis</taxon>
        <taxon>Zoopagomycota</taxon>
        <taxon>Kickxellomycotina</taxon>
        <taxon>Kickxellomycetes</taxon>
        <taxon>Kickxellales</taxon>
        <taxon>Kickxellaceae</taxon>
        <taxon>Kickxella</taxon>
    </lineage>
</organism>
<evidence type="ECO:0000313" key="1">
    <source>
        <dbReference type="EMBL" id="KAJ1898456.1"/>
    </source>
</evidence>
<accession>A0ACC1IPL9</accession>
<keyword evidence="2" id="KW-1185">Reference proteome</keyword>
<protein>
    <submittedName>
        <fullName evidence="1">Mitochondrial ornithine carrier protein</fullName>
    </submittedName>
</protein>